<organism evidence="2 3">
    <name type="scientific">Candidatus Blautia stercorigallinarum</name>
    <dbReference type="NCBI Taxonomy" id="2838501"/>
    <lineage>
        <taxon>Bacteria</taxon>
        <taxon>Bacillati</taxon>
        <taxon>Bacillota</taxon>
        <taxon>Clostridia</taxon>
        <taxon>Lachnospirales</taxon>
        <taxon>Lachnospiraceae</taxon>
        <taxon>Blautia</taxon>
    </lineage>
</organism>
<reference evidence="2" key="2">
    <citation type="submission" date="2021-04" db="EMBL/GenBank/DDBJ databases">
        <authorList>
            <person name="Gilroy R."/>
        </authorList>
    </citation>
    <scope>NUCLEOTIDE SEQUENCE</scope>
    <source>
        <strain evidence="2">CHK195-9823</strain>
    </source>
</reference>
<comment type="caution">
    <text evidence="2">The sequence shown here is derived from an EMBL/GenBank/DDBJ whole genome shotgun (WGS) entry which is preliminary data.</text>
</comment>
<evidence type="ECO:0000256" key="1">
    <source>
        <dbReference type="SAM" id="Phobius"/>
    </source>
</evidence>
<dbReference type="EMBL" id="DXIQ01000034">
    <property type="protein sequence ID" value="HIV38514.1"/>
    <property type="molecule type" value="Genomic_DNA"/>
</dbReference>
<sequence length="187" mass="21939">MIIKTENNNFDEEDIHKLENILSLNYLRPIQTSESKKKAHTAVIVLTPLLYIFAVFGLVSKNYTLFTVEIVLAVFFTAWLIWYYTLGKKTQENLQNIIANALEKGKNIQLSEEGISADALYKYEDIETVIIYEPFYFWITKEKKLIIIKINPAKEENIRSILDKHQNITIIKTDKPFNVYKYLKDRP</sequence>
<gene>
    <name evidence="2" type="ORF">H9747_05865</name>
</gene>
<dbReference type="Proteomes" id="UP000886814">
    <property type="component" value="Unassembled WGS sequence"/>
</dbReference>
<evidence type="ECO:0000313" key="3">
    <source>
        <dbReference type="Proteomes" id="UP000886814"/>
    </source>
</evidence>
<evidence type="ECO:0008006" key="4">
    <source>
        <dbReference type="Google" id="ProtNLM"/>
    </source>
</evidence>
<protein>
    <recommendedName>
        <fullName evidence="4">YcxB-like protein domain-containing protein</fullName>
    </recommendedName>
</protein>
<keyword evidence="1" id="KW-0812">Transmembrane</keyword>
<feature type="transmembrane region" description="Helical" evidence="1">
    <location>
        <begin position="65"/>
        <end position="86"/>
    </location>
</feature>
<keyword evidence="1" id="KW-1133">Transmembrane helix</keyword>
<evidence type="ECO:0000313" key="2">
    <source>
        <dbReference type="EMBL" id="HIV38514.1"/>
    </source>
</evidence>
<dbReference type="AlphaFoldDB" id="A0A9D1PDE7"/>
<name>A0A9D1PDE7_9FIRM</name>
<proteinExistence type="predicted"/>
<accession>A0A9D1PDE7</accession>
<reference evidence="2" key="1">
    <citation type="journal article" date="2021" name="PeerJ">
        <title>Extensive microbial diversity within the chicken gut microbiome revealed by metagenomics and culture.</title>
        <authorList>
            <person name="Gilroy R."/>
            <person name="Ravi A."/>
            <person name="Getino M."/>
            <person name="Pursley I."/>
            <person name="Horton D.L."/>
            <person name="Alikhan N.F."/>
            <person name="Baker D."/>
            <person name="Gharbi K."/>
            <person name="Hall N."/>
            <person name="Watson M."/>
            <person name="Adriaenssens E.M."/>
            <person name="Foster-Nyarko E."/>
            <person name="Jarju S."/>
            <person name="Secka A."/>
            <person name="Antonio M."/>
            <person name="Oren A."/>
            <person name="Chaudhuri R.R."/>
            <person name="La Ragione R."/>
            <person name="Hildebrand F."/>
            <person name="Pallen M.J."/>
        </authorList>
    </citation>
    <scope>NUCLEOTIDE SEQUENCE</scope>
    <source>
        <strain evidence="2">CHK195-9823</strain>
    </source>
</reference>
<feature type="transmembrane region" description="Helical" evidence="1">
    <location>
        <begin position="39"/>
        <end position="59"/>
    </location>
</feature>
<keyword evidence="1" id="KW-0472">Membrane</keyword>